<name>A0A4Z1DB21_9ACTN</name>
<gene>
    <name evidence="2" type="ORF">E5083_07625</name>
</gene>
<sequence length="184" mass="18334">MTRAHVFGRTPDSTEPAGAAWARAGLIGAATGLRSTWGLAAIAWTAGPSGDTSAAALRRPWVRGATLVAAMAELVADKSPLVPSRLSPAGLGPRLLIGAALGAALSERRAGDRTPLVTGAAIGAATAFASAAAGTRWRRTAAGPQRAWTDPMAAAVEDVVTAALAWAAACAPAAQESLGYGAAR</sequence>
<evidence type="ECO:0000313" key="3">
    <source>
        <dbReference type="Proteomes" id="UP000298159"/>
    </source>
</evidence>
<dbReference type="EMBL" id="SRRT01000002">
    <property type="protein sequence ID" value="TGN79486.1"/>
    <property type="molecule type" value="Genomic_DNA"/>
</dbReference>
<keyword evidence="3" id="KW-1185">Reference proteome</keyword>
<feature type="domain" description="DUF4126" evidence="1">
    <location>
        <begin position="27"/>
        <end position="173"/>
    </location>
</feature>
<proteinExistence type="predicted"/>
<protein>
    <submittedName>
        <fullName evidence="2">DUF4126 family protein</fullName>
    </submittedName>
</protein>
<comment type="caution">
    <text evidence="2">The sequence shown here is derived from an EMBL/GenBank/DDBJ whole genome shotgun (WGS) entry which is preliminary data.</text>
</comment>
<dbReference type="GeneID" id="95447461"/>
<evidence type="ECO:0000313" key="2">
    <source>
        <dbReference type="EMBL" id="TGN79486.1"/>
    </source>
</evidence>
<accession>A0A4Z1DB21</accession>
<dbReference type="Proteomes" id="UP000298159">
    <property type="component" value="Unassembled WGS sequence"/>
</dbReference>
<dbReference type="RefSeq" id="WP_135784826.1">
    <property type="nucleotide sequence ID" value="NZ_SRRT01000002.1"/>
</dbReference>
<organism evidence="2 3">
    <name type="scientific">Streptomyces bauhiniae</name>
    <dbReference type="NCBI Taxonomy" id="2340725"/>
    <lineage>
        <taxon>Bacteria</taxon>
        <taxon>Bacillati</taxon>
        <taxon>Actinomycetota</taxon>
        <taxon>Actinomycetes</taxon>
        <taxon>Kitasatosporales</taxon>
        <taxon>Streptomycetaceae</taxon>
        <taxon>Streptomyces</taxon>
    </lineage>
</organism>
<reference evidence="2 3" key="1">
    <citation type="submission" date="2019-04" db="EMBL/GenBank/DDBJ databases">
        <title>Streptomyces sp. nov. Bv016 isolated from bark of Buahinia variegata.</title>
        <authorList>
            <person name="Kanchanasin P."/>
            <person name="Tanasupawat S."/>
            <person name="Yuki M."/>
            <person name="Kudo T."/>
        </authorList>
    </citation>
    <scope>NUCLEOTIDE SEQUENCE [LARGE SCALE GENOMIC DNA]</scope>
    <source>
        <strain evidence="2 3">Bv016</strain>
    </source>
</reference>
<dbReference type="Pfam" id="PF13548">
    <property type="entry name" value="DUF4126"/>
    <property type="match status" value="1"/>
</dbReference>
<dbReference type="InterPro" id="IPR025196">
    <property type="entry name" value="DUF4126"/>
</dbReference>
<dbReference type="AlphaFoldDB" id="A0A4Z1DB21"/>
<evidence type="ECO:0000259" key="1">
    <source>
        <dbReference type="Pfam" id="PF13548"/>
    </source>
</evidence>